<evidence type="ECO:0000256" key="1">
    <source>
        <dbReference type="ARBA" id="ARBA00011245"/>
    </source>
</evidence>
<keyword evidence="5 9" id="KW-0520">NAD</keyword>
<evidence type="ECO:0000256" key="8">
    <source>
        <dbReference type="ARBA" id="ARBA00048302"/>
    </source>
</evidence>
<feature type="binding site" evidence="9">
    <location>
        <position position="224"/>
    </location>
    <ligand>
        <name>substrate</name>
    </ligand>
</feature>
<evidence type="ECO:0000256" key="5">
    <source>
        <dbReference type="ARBA" id="ARBA00023027"/>
    </source>
</evidence>
<dbReference type="GO" id="GO:0006633">
    <property type="term" value="P:fatty acid biosynthetic process"/>
    <property type="evidence" value="ECO:0007669"/>
    <property type="project" value="UniProtKB-UniRule"/>
</dbReference>
<keyword evidence="3 9" id="KW-0276">Fatty acid metabolism</keyword>
<keyword evidence="2 9" id="KW-0444">Lipid biosynthesis</keyword>
<evidence type="ECO:0000259" key="10">
    <source>
        <dbReference type="Pfam" id="PF07055"/>
    </source>
</evidence>
<dbReference type="EC" id="1.3.1.44" evidence="9"/>
<feature type="binding site" evidence="9">
    <location>
        <begin position="138"/>
        <end position="139"/>
    </location>
    <ligand>
        <name>NAD(+)</name>
        <dbReference type="ChEBI" id="CHEBI:57540"/>
    </ligand>
</feature>
<gene>
    <name evidence="9" type="primary">fabV</name>
    <name evidence="13" type="ORF">PQJ61_11325</name>
</gene>
<evidence type="ECO:0000313" key="13">
    <source>
        <dbReference type="EMBL" id="MDC7227342.1"/>
    </source>
</evidence>
<feature type="active site" description="Proton donor" evidence="9">
    <location>
        <position position="234"/>
    </location>
</feature>
<dbReference type="NCBIfam" id="NF043048">
    <property type="entry name" value="EnoyACPredFabV"/>
    <property type="match status" value="1"/>
</dbReference>
<accession>A0AAJ1MK68</accession>
<feature type="domain" description="Trans-2-enoyl-CoA reductase-like NAD(P)H binding" evidence="12">
    <location>
        <begin position="2"/>
        <end position="78"/>
    </location>
</feature>
<comment type="subunit">
    <text evidence="1 9">Monomer.</text>
</comment>
<feature type="site" description="Plays an important role in discriminating NADH against NADPH" evidence="9">
    <location>
        <position position="74"/>
    </location>
</feature>
<dbReference type="GO" id="GO:0004318">
    <property type="term" value="F:enoyl-[acyl-carrier-protein] reductase (NADH) activity"/>
    <property type="evidence" value="ECO:0007669"/>
    <property type="project" value="TreeGrafter"/>
</dbReference>
<dbReference type="Pfam" id="PF07055">
    <property type="entry name" value="Eno-Rase_FAD_bd"/>
    <property type="match status" value="1"/>
</dbReference>
<evidence type="ECO:0000256" key="2">
    <source>
        <dbReference type="ARBA" id="ARBA00022516"/>
    </source>
</evidence>
<evidence type="ECO:0000256" key="7">
    <source>
        <dbReference type="ARBA" id="ARBA00023160"/>
    </source>
</evidence>
<comment type="caution">
    <text evidence="13">The sequence shown here is derived from an EMBL/GenBank/DDBJ whole genome shotgun (WGS) entry which is preliminary data.</text>
</comment>
<evidence type="ECO:0000256" key="6">
    <source>
        <dbReference type="ARBA" id="ARBA00023098"/>
    </source>
</evidence>
<dbReference type="InterPro" id="IPR050048">
    <property type="entry name" value="FabV-like_NADH_b"/>
</dbReference>
<comment type="function">
    <text evidence="9">Involved in the fatty acid synthesis (FAS II). Catalyzes the reduction of a carbon-carbon double bond in an enoyl moiety that is covalently linked to a coenzyme A (CoA).</text>
</comment>
<dbReference type="InterPro" id="IPR024910">
    <property type="entry name" value="Enoyl-CoA_Rdtase_cat_dom"/>
</dbReference>
<evidence type="ECO:0000259" key="12">
    <source>
        <dbReference type="Pfam" id="PF12242"/>
    </source>
</evidence>
<feature type="binding site" evidence="9">
    <location>
        <begin position="73"/>
        <end position="74"/>
    </location>
    <ligand>
        <name>NAD(+)</name>
        <dbReference type="ChEBI" id="CHEBI:57540"/>
    </ligand>
</feature>
<comment type="catalytic activity">
    <reaction evidence="8 9">
        <text>a 2,3-saturated acyl-CoA + NAD(+) = a (2E)-enoyl-CoA + NADH + H(+)</text>
        <dbReference type="Rhea" id="RHEA:18177"/>
        <dbReference type="ChEBI" id="CHEBI:15378"/>
        <dbReference type="ChEBI" id="CHEBI:57540"/>
        <dbReference type="ChEBI" id="CHEBI:57945"/>
        <dbReference type="ChEBI" id="CHEBI:58856"/>
        <dbReference type="ChEBI" id="CHEBI:65111"/>
        <dbReference type="EC" id="1.3.1.44"/>
    </reaction>
</comment>
<feature type="domain" description="Trans-2-enoyl-CoA reductase catalytic" evidence="11">
    <location>
        <begin position="81"/>
        <end position="314"/>
    </location>
</feature>
<keyword evidence="6 9" id="KW-0443">Lipid metabolism</keyword>
<feature type="binding site" evidence="9">
    <location>
        <begin position="47"/>
        <end position="52"/>
    </location>
    <ligand>
        <name>NAD(+)</name>
        <dbReference type="ChEBI" id="CHEBI:57540"/>
    </ligand>
</feature>
<dbReference type="AlphaFoldDB" id="A0AAJ1MK68"/>
<dbReference type="EMBL" id="JAQQAL010000024">
    <property type="protein sequence ID" value="MDC7227342.1"/>
    <property type="molecule type" value="Genomic_DNA"/>
</dbReference>
<dbReference type="Gene3D" id="3.40.50.720">
    <property type="entry name" value="NAD(P)-binding Rossmann-like Domain"/>
    <property type="match status" value="1"/>
</dbReference>
<dbReference type="PANTHER" id="PTHR37480:SF1">
    <property type="entry name" value="ENOYL-[ACYL-CARRIER-PROTEIN] REDUCTASE [NADH]"/>
    <property type="match status" value="1"/>
</dbReference>
<evidence type="ECO:0000259" key="11">
    <source>
        <dbReference type="Pfam" id="PF12241"/>
    </source>
</evidence>
<keyword evidence="7 9" id="KW-0275">Fatty acid biosynthesis</keyword>
<evidence type="ECO:0000256" key="3">
    <source>
        <dbReference type="ARBA" id="ARBA00022832"/>
    </source>
</evidence>
<proteinExistence type="inferred from homology"/>
<dbReference type="Pfam" id="PF12241">
    <property type="entry name" value="Enoyl_reductase"/>
    <property type="match status" value="1"/>
</dbReference>
<name>A0AAJ1MK68_9SPIO</name>
<dbReference type="Pfam" id="PF12242">
    <property type="entry name" value="Eno-Rase_NADH_b"/>
    <property type="match status" value="1"/>
</dbReference>
<feature type="binding site" evidence="9">
    <location>
        <position position="243"/>
    </location>
    <ligand>
        <name>NAD(+)</name>
        <dbReference type="ChEBI" id="CHEBI:57540"/>
    </ligand>
</feature>
<dbReference type="Proteomes" id="UP001221217">
    <property type="component" value="Unassembled WGS sequence"/>
</dbReference>
<evidence type="ECO:0000256" key="9">
    <source>
        <dbReference type="HAMAP-Rule" id="MF_01838"/>
    </source>
</evidence>
<organism evidence="13 14">
    <name type="scientific">Candidatus Thalassospirochaeta sargassi</name>
    <dbReference type="NCBI Taxonomy" id="3119039"/>
    <lineage>
        <taxon>Bacteria</taxon>
        <taxon>Pseudomonadati</taxon>
        <taxon>Spirochaetota</taxon>
        <taxon>Spirochaetia</taxon>
        <taxon>Spirochaetales</taxon>
        <taxon>Spirochaetaceae</taxon>
        <taxon>Candidatus Thalassospirochaeta</taxon>
    </lineage>
</organism>
<comment type="pathway">
    <text evidence="9">Lipid metabolism; fatty acid biosynthesis.</text>
</comment>
<reference evidence="13 14" key="1">
    <citation type="submission" date="2022-12" db="EMBL/GenBank/DDBJ databases">
        <title>Metagenome assembled genome from gulf of manar.</title>
        <authorList>
            <person name="Kohli P."/>
            <person name="Pk S."/>
            <person name="Venkata Ramana C."/>
            <person name="Sasikala C."/>
        </authorList>
    </citation>
    <scope>NUCLEOTIDE SEQUENCE [LARGE SCALE GENOMIC DNA]</scope>
    <source>
        <strain evidence="13">JB008</strain>
    </source>
</reference>
<dbReference type="PANTHER" id="PTHR37480">
    <property type="entry name" value="ENOYL-[ACYL-CARRIER-PROTEIN] REDUCTASE [NADH]"/>
    <property type="match status" value="1"/>
</dbReference>
<dbReference type="InterPro" id="IPR024906">
    <property type="entry name" value="Eno_Rdtase_FAD-bd_dom"/>
</dbReference>
<dbReference type="GO" id="GO:0051287">
    <property type="term" value="F:NAD binding"/>
    <property type="evidence" value="ECO:0007669"/>
    <property type="project" value="UniProtKB-UniRule"/>
</dbReference>
<dbReference type="NCBIfam" id="NF010177">
    <property type="entry name" value="PRK13656.1"/>
    <property type="match status" value="1"/>
</dbReference>
<protein>
    <recommendedName>
        <fullName evidence="9">Trans-2-enoyl-CoA reductase [NADH]</fullName>
        <shortName evidence="9">TER</shortName>
        <ecNumber evidence="9">1.3.1.44</ecNumber>
    </recommendedName>
</protein>
<feature type="binding site" evidence="9">
    <location>
        <begin position="110"/>
        <end position="111"/>
    </location>
    <ligand>
        <name>NAD(+)</name>
        <dbReference type="ChEBI" id="CHEBI:57540"/>
    </ligand>
</feature>
<comment type="similarity">
    <text evidence="9">Belongs to the TER reductase family.</text>
</comment>
<dbReference type="GO" id="GO:0050343">
    <property type="term" value="F:trans-2-enoyl-CoA reductase (NADH) activity"/>
    <property type="evidence" value="ECO:0007669"/>
    <property type="project" value="UniProtKB-UniRule"/>
</dbReference>
<keyword evidence="4 9" id="KW-0560">Oxidoreductase</keyword>
<evidence type="ECO:0000313" key="14">
    <source>
        <dbReference type="Proteomes" id="UP001221217"/>
    </source>
</evidence>
<feature type="domain" description="Enoyl reductase FAD binding" evidence="10">
    <location>
        <begin position="322"/>
        <end position="385"/>
    </location>
</feature>
<sequence length="388" mass="42443">MVISPRIRNNICLTAHPEGCAAEVHRQIDYVKKNGRIEGTKSALIIGSSTGYGLACRIAAAFGCGAATIGVFFEKEGAEKRPGTPGYYNMKAFDKEAADAGLFSKSINGDAFSNELKYQTIEAIKEGLGKVDLVIYSLASGVRVDPADGTMYRSSLKPIGGEYRSRALDTMSGKIITMEIGPASEEEISNTEKVMGGEDWQLWIDALLEADVLSEGVKTSAFSYIGPDMTMPIYRNGTIGNAKKHLEATAQKLDNKLAAALGGSAFTSVNKALVTRAAAVIPAISLYISILFRVMKDKNIHEGCIEQMDRFFRGLYKGNLTIDDENRVRMDDWEMREDVQAAVDEIWNKANDDNIEALSDIEGYHADFMNMHGFEVPGVDYEADVDPR</sequence>
<dbReference type="InterPro" id="IPR010758">
    <property type="entry name" value="Trans-2-enoyl-CoA_reductase"/>
</dbReference>
<evidence type="ECO:0000256" key="4">
    <source>
        <dbReference type="ARBA" id="ARBA00023002"/>
    </source>
</evidence>
<dbReference type="HAMAP" id="MF_01838">
    <property type="entry name" value="FabV_reductase"/>
    <property type="match status" value="1"/>
</dbReference>
<feature type="binding site" evidence="9">
    <location>
        <begin position="273"/>
        <end position="275"/>
    </location>
    <ligand>
        <name>NAD(+)</name>
        <dbReference type="ChEBI" id="CHEBI:57540"/>
    </ligand>
</feature>